<evidence type="ECO:0000256" key="8">
    <source>
        <dbReference type="ARBA" id="ARBA00022786"/>
    </source>
</evidence>
<proteinExistence type="inferred from homology"/>
<evidence type="ECO:0000256" key="11">
    <source>
        <dbReference type="SAM" id="Coils"/>
    </source>
</evidence>
<dbReference type="GO" id="GO:0003755">
    <property type="term" value="F:peptidyl-prolyl cis-trans isomerase activity"/>
    <property type="evidence" value="ECO:0007669"/>
    <property type="project" value="UniProtKB-KW"/>
</dbReference>
<name>A0A9P4NTF6_9PEZI</name>
<evidence type="ECO:0000313" key="14">
    <source>
        <dbReference type="EMBL" id="KAF2431845.1"/>
    </source>
</evidence>
<accession>A0A9P4NTF6</accession>
<keyword evidence="7" id="KW-0808">Transferase</keyword>
<dbReference type="GO" id="GO:0000209">
    <property type="term" value="P:protein polyubiquitination"/>
    <property type="evidence" value="ECO:0007669"/>
    <property type="project" value="TreeGrafter"/>
</dbReference>
<feature type="compositionally biased region" description="Polar residues" evidence="12">
    <location>
        <begin position="56"/>
        <end position="66"/>
    </location>
</feature>
<dbReference type="InterPro" id="IPR045132">
    <property type="entry name" value="UBE4"/>
</dbReference>
<evidence type="ECO:0000259" key="13">
    <source>
        <dbReference type="PROSITE" id="PS51698"/>
    </source>
</evidence>
<dbReference type="InterPro" id="IPR003613">
    <property type="entry name" value="Ubox_domain"/>
</dbReference>
<keyword evidence="6" id="KW-0963">Cytoplasm</keyword>
<sequence>MADAQSDADKIRNKRLAKLGGQATSSPNNGASSSDTPRIASPSSPQNMAPPKAGQAETTPGKQQAAASDPFDLSSQHKTPSAPTTPSASRIKINTPQGDSATRSRSRQGGPLTQEAWEDVTLSDIFRIALDPNHRTNVKGEPLRYLEGVRSDLESSHSPLRIDLTNLDQAIVEAGTNNKAGKPLKYLLGCWKRVMRTWRNQKSTSLDDPKMRVLLEVKRIIMSYCIFATTMPEMFEQESDGSNPLAEALLLDSEDDGGICHDFLAEAISRFAEDESIKEALVGAMEQLSRELAGKSMNDSFKPYVTALHTFSRYQPLAEALTNSPLFIPDGVTADRLEVDSLLGPFFRLSPLQGEVAANYFAGARARDEAFIRNSQDALRLTLRSHQEQLINIVNCMVKNAAARSRILDWFALTVNLNHKRRAFHVEKNTVSSDGFMINVTAILDMLCEPFMDASFTKVDRIEVDYFRRSPRVNIQDETKINADQTTSDEFYATEAAPPTASTFISEVFFLTVAAHHYGTEAANTKLDQLRKDLKNLEKQIRTFEAERVKFTQNPAQLAQFEVAVKKYKDRLENGTCVVNAVSGVLLDETTQQRSMLLMRYIIVWLMRLVMPPQDRPENKYPHKQVRLPLPEQQPNVFRCLPEYFIEDIVDNFKFITSHMPFIVQSTQCDELLTMCITFLRSSEYIKNPGLKAGLVQILYYGVVPYRAKPKGIMGDILNSSKFALEHLFHALMKFYIEAETTGSHTQFYDKFNIRYEIFQVIRCIWTNPDYRDKLLVESKINTTFFVQFVNLTLNDVTFLLDESFTAFKKIRGLQEELEGDAAATMDEKTREEKQQLLDQTQGSAKNWMQLTNETISMLKLFTSALADAFTSPEIVQRLADMLDYNLDSMVGPKQKELKVRDPLQYSFKPLELLSDLTSVYLNLRDKTNFQLAVARDGRSYKHSTLVHAAEIMAKSSTSLKSPDELREFRAMADSIEATKLADDKAEEMLGEIPDEYVDPIMASLMEDPVILPISRQTVDRSTIMSHLLSDPHDPFNRTPLKIEDVIPNIELKEQIEAFRAEARERAKKEIEKEMVEAAAAEAEAEKMDETDG</sequence>
<dbReference type="Proteomes" id="UP000800235">
    <property type="component" value="Unassembled WGS sequence"/>
</dbReference>
<keyword evidence="10" id="KW-0539">Nucleus</keyword>
<dbReference type="SUPFAM" id="SSF57850">
    <property type="entry name" value="RING/U-box"/>
    <property type="match status" value="1"/>
</dbReference>
<dbReference type="AlphaFoldDB" id="A0A9P4NTF6"/>
<keyword evidence="9" id="KW-0697">Rotamase</keyword>
<dbReference type="GO" id="GO:0000151">
    <property type="term" value="C:ubiquitin ligase complex"/>
    <property type="evidence" value="ECO:0007669"/>
    <property type="project" value="InterPro"/>
</dbReference>
<organism evidence="14 15">
    <name type="scientific">Tothia fuscella</name>
    <dbReference type="NCBI Taxonomy" id="1048955"/>
    <lineage>
        <taxon>Eukaryota</taxon>
        <taxon>Fungi</taxon>
        <taxon>Dikarya</taxon>
        <taxon>Ascomycota</taxon>
        <taxon>Pezizomycotina</taxon>
        <taxon>Dothideomycetes</taxon>
        <taxon>Pleosporomycetidae</taxon>
        <taxon>Venturiales</taxon>
        <taxon>Cylindrosympodiaceae</taxon>
        <taxon>Tothia</taxon>
    </lineage>
</organism>
<comment type="subcellular location">
    <subcellularLocation>
        <location evidence="3">Cytoplasm</location>
    </subcellularLocation>
    <subcellularLocation>
        <location evidence="2">Nucleus</location>
    </subcellularLocation>
</comment>
<dbReference type="InterPro" id="IPR013083">
    <property type="entry name" value="Znf_RING/FYVE/PHD"/>
</dbReference>
<keyword evidence="8" id="KW-0833">Ubl conjugation pathway</keyword>
<evidence type="ECO:0000256" key="10">
    <source>
        <dbReference type="ARBA" id="ARBA00023242"/>
    </source>
</evidence>
<dbReference type="Pfam" id="PF04564">
    <property type="entry name" value="U-box"/>
    <property type="match status" value="1"/>
</dbReference>
<feature type="coiled-coil region" evidence="11">
    <location>
        <begin position="520"/>
        <end position="554"/>
    </location>
</feature>
<dbReference type="PANTHER" id="PTHR13931">
    <property type="entry name" value="UBIQUITINATION FACTOR E4"/>
    <property type="match status" value="1"/>
</dbReference>
<evidence type="ECO:0000256" key="9">
    <source>
        <dbReference type="ARBA" id="ARBA00023110"/>
    </source>
</evidence>
<dbReference type="GO" id="GO:0034450">
    <property type="term" value="F:ubiquitin-ubiquitin ligase activity"/>
    <property type="evidence" value="ECO:0007669"/>
    <property type="project" value="InterPro"/>
</dbReference>
<dbReference type="Gene3D" id="3.30.40.10">
    <property type="entry name" value="Zinc/RING finger domain, C3HC4 (zinc finger)"/>
    <property type="match status" value="1"/>
</dbReference>
<evidence type="ECO:0000313" key="15">
    <source>
        <dbReference type="Proteomes" id="UP000800235"/>
    </source>
</evidence>
<evidence type="ECO:0000256" key="4">
    <source>
        <dbReference type="ARBA" id="ARBA00004906"/>
    </source>
</evidence>
<comment type="similarity">
    <text evidence="5">Belongs to the ubiquitin conjugation factor E4 family.</text>
</comment>
<feature type="compositionally biased region" description="Polar residues" evidence="12">
    <location>
        <begin position="73"/>
        <end position="103"/>
    </location>
</feature>
<feature type="domain" description="U-box" evidence="13">
    <location>
        <begin position="992"/>
        <end position="1066"/>
    </location>
</feature>
<evidence type="ECO:0000256" key="12">
    <source>
        <dbReference type="SAM" id="MobiDB-lite"/>
    </source>
</evidence>
<evidence type="ECO:0000256" key="2">
    <source>
        <dbReference type="ARBA" id="ARBA00004123"/>
    </source>
</evidence>
<dbReference type="Pfam" id="PF10408">
    <property type="entry name" value="Ufd2P_core"/>
    <property type="match status" value="1"/>
</dbReference>
<keyword evidence="15" id="KW-1185">Reference proteome</keyword>
<feature type="compositionally biased region" description="Polar residues" evidence="12">
    <location>
        <begin position="22"/>
        <end position="47"/>
    </location>
</feature>
<dbReference type="PANTHER" id="PTHR13931:SF2">
    <property type="entry name" value="UBIQUITIN CONJUGATION FACTOR E4 B"/>
    <property type="match status" value="1"/>
</dbReference>
<dbReference type="InterPro" id="IPR019474">
    <property type="entry name" value="Ub_conjug_fac_E4_core"/>
</dbReference>
<evidence type="ECO:0000256" key="7">
    <source>
        <dbReference type="ARBA" id="ARBA00022679"/>
    </source>
</evidence>
<gene>
    <name evidence="14" type="ORF">EJ08DRAFT_687138</name>
</gene>
<keyword evidence="11" id="KW-0175">Coiled coil</keyword>
<protein>
    <submittedName>
        <fullName evidence="14">Ubiquitin fusion degradation protein UfdB</fullName>
    </submittedName>
</protein>
<keyword evidence="9" id="KW-0413">Isomerase</keyword>
<dbReference type="GO" id="GO:0005737">
    <property type="term" value="C:cytoplasm"/>
    <property type="evidence" value="ECO:0007669"/>
    <property type="project" value="UniProtKB-SubCell"/>
</dbReference>
<comment type="catalytic activity">
    <reaction evidence="1">
        <text>S-ubiquitinyl-[E2 ubiquitin-conjugating enzyme]-L-cysteine + [acceptor protein]-L-lysine = [E2 ubiquitin-conjugating enzyme]-L-cysteine + N(6)-ubiquitinyl-[acceptor protein]-L-lysine.</text>
        <dbReference type="EC" id="2.3.2.27"/>
    </reaction>
</comment>
<reference evidence="14" key="1">
    <citation type="journal article" date="2020" name="Stud. Mycol.">
        <title>101 Dothideomycetes genomes: a test case for predicting lifestyles and emergence of pathogens.</title>
        <authorList>
            <person name="Haridas S."/>
            <person name="Albert R."/>
            <person name="Binder M."/>
            <person name="Bloem J."/>
            <person name="Labutti K."/>
            <person name="Salamov A."/>
            <person name="Andreopoulos B."/>
            <person name="Baker S."/>
            <person name="Barry K."/>
            <person name="Bills G."/>
            <person name="Bluhm B."/>
            <person name="Cannon C."/>
            <person name="Castanera R."/>
            <person name="Culley D."/>
            <person name="Daum C."/>
            <person name="Ezra D."/>
            <person name="Gonzalez J."/>
            <person name="Henrissat B."/>
            <person name="Kuo A."/>
            <person name="Liang C."/>
            <person name="Lipzen A."/>
            <person name="Lutzoni F."/>
            <person name="Magnuson J."/>
            <person name="Mondo S."/>
            <person name="Nolan M."/>
            <person name="Ohm R."/>
            <person name="Pangilinan J."/>
            <person name="Park H.-J."/>
            <person name="Ramirez L."/>
            <person name="Alfaro M."/>
            <person name="Sun H."/>
            <person name="Tritt A."/>
            <person name="Yoshinaga Y."/>
            <person name="Zwiers L.-H."/>
            <person name="Turgeon B."/>
            <person name="Goodwin S."/>
            <person name="Spatafora J."/>
            <person name="Crous P."/>
            <person name="Grigoriev I."/>
        </authorList>
    </citation>
    <scope>NUCLEOTIDE SEQUENCE</scope>
    <source>
        <strain evidence="14">CBS 130266</strain>
    </source>
</reference>
<dbReference type="OrthoDB" id="20295at2759"/>
<comment type="pathway">
    <text evidence="4">Protein modification; protein ubiquitination.</text>
</comment>
<evidence type="ECO:0000256" key="3">
    <source>
        <dbReference type="ARBA" id="ARBA00004496"/>
    </source>
</evidence>
<dbReference type="GO" id="GO:0005634">
    <property type="term" value="C:nucleus"/>
    <property type="evidence" value="ECO:0007669"/>
    <property type="project" value="UniProtKB-SubCell"/>
</dbReference>
<dbReference type="GO" id="GO:0036503">
    <property type="term" value="P:ERAD pathway"/>
    <property type="evidence" value="ECO:0007669"/>
    <property type="project" value="InterPro"/>
</dbReference>
<feature type="coiled-coil region" evidence="11">
    <location>
        <begin position="1061"/>
        <end position="1091"/>
    </location>
</feature>
<feature type="region of interest" description="Disordered" evidence="12">
    <location>
        <begin position="1"/>
        <end position="115"/>
    </location>
</feature>
<evidence type="ECO:0000256" key="1">
    <source>
        <dbReference type="ARBA" id="ARBA00000900"/>
    </source>
</evidence>
<dbReference type="GO" id="GO:0006511">
    <property type="term" value="P:ubiquitin-dependent protein catabolic process"/>
    <property type="evidence" value="ECO:0007669"/>
    <property type="project" value="InterPro"/>
</dbReference>
<dbReference type="EMBL" id="MU007029">
    <property type="protein sequence ID" value="KAF2431845.1"/>
    <property type="molecule type" value="Genomic_DNA"/>
</dbReference>
<dbReference type="SMART" id="SM00504">
    <property type="entry name" value="Ubox"/>
    <property type="match status" value="1"/>
</dbReference>
<dbReference type="PROSITE" id="PS51698">
    <property type="entry name" value="U_BOX"/>
    <property type="match status" value="1"/>
</dbReference>
<evidence type="ECO:0000256" key="5">
    <source>
        <dbReference type="ARBA" id="ARBA00007434"/>
    </source>
</evidence>
<dbReference type="FunFam" id="3.30.40.10:FF:000055">
    <property type="entry name" value="Ubiquitin conjugation factor e4 a"/>
    <property type="match status" value="1"/>
</dbReference>
<evidence type="ECO:0000256" key="6">
    <source>
        <dbReference type="ARBA" id="ARBA00022490"/>
    </source>
</evidence>
<dbReference type="CDD" id="cd16657">
    <property type="entry name" value="RING-Ubox_UBE4A"/>
    <property type="match status" value="1"/>
</dbReference>
<comment type="caution">
    <text evidence="14">The sequence shown here is derived from an EMBL/GenBank/DDBJ whole genome shotgun (WGS) entry which is preliminary data.</text>
</comment>